<evidence type="ECO:0000256" key="3">
    <source>
        <dbReference type="ARBA" id="ARBA00022496"/>
    </source>
</evidence>
<evidence type="ECO:0000256" key="2">
    <source>
        <dbReference type="ARBA" id="ARBA00022475"/>
    </source>
</evidence>
<dbReference type="SUPFAM" id="SSF52540">
    <property type="entry name" value="P-loop containing nucleoside triphosphate hydrolases"/>
    <property type="match status" value="1"/>
</dbReference>
<dbReference type="GO" id="GO:0015408">
    <property type="term" value="F:ABC-type ferric iron transporter activity"/>
    <property type="evidence" value="ECO:0007669"/>
    <property type="project" value="InterPro"/>
</dbReference>
<dbReference type="GO" id="GO:0016020">
    <property type="term" value="C:membrane"/>
    <property type="evidence" value="ECO:0007669"/>
    <property type="project" value="InterPro"/>
</dbReference>
<dbReference type="InterPro" id="IPR050093">
    <property type="entry name" value="ABC_SmlMolc_Importer"/>
</dbReference>
<dbReference type="GO" id="GO:0005524">
    <property type="term" value="F:ATP binding"/>
    <property type="evidence" value="ECO:0007669"/>
    <property type="project" value="UniProtKB-KW"/>
</dbReference>
<dbReference type="InterPro" id="IPR027417">
    <property type="entry name" value="P-loop_NTPase"/>
</dbReference>
<keyword evidence="6" id="KW-0408">Iron</keyword>
<dbReference type="PROSITE" id="PS00211">
    <property type="entry name" value="ABC_TRANSPORTER_1"/>
    <property type="match status" value="1"/>
</dbReference>
<evidence type="ECO:0000256" key="1">
    <source>
        <dbReference type="ARBA" id="ARBA00022448"/>
    </source>
</evidence>
<evidence type="ECO:0000259" key="9">
    <source>
        <dbReference type="PROSITE" id="PS50893"/>
    </source>
</evidence>
<dbReference type="CDD" id="cd03259">
    <property type="entry name" value="ABC_Carb_Solutes_like"/>
    <property type="match status" value="1"/>
</dbReference>
<dbReference type="InterPro" id="IPR003593">
    <property type="entry name" value="AAA+_ATPase"/>
</dbReference>
<dbReference type="PROSITE" id="PS50893">
    <property type="entry name" value="ABC_TRANSPORTER_2"/>
    <property type="match status" value="1"/>
</dbReference>
<dbReference type="Proteomes" id="UP000668403">
    <property type="component" value="Unassembled WGS sequence"/>
</dbReference>
<feature type="domain" description="ABC transporter" evidence="9">
    <location>
        <begin position="18"/>
        <end position="235"/>
    </location>
</feature>
<keyword evidence="8" id="KW-0472">Membrane</keyword>
<evidence type="ECO:0000256" key="6">
    <source>
        <dbReference type="ARBA" id="ARBA00023004"/>
    </source>
</evidence>
<dbReference type="InterPro" id="IPR015853">
    <property type="entry name" value="ABC_transpr_FbpC"/>
</dbReference>
<dbReference type="EMBL" id="JAGFBF010000005">
    <property type="protein sequence ID" value="MBO2990385.1"/>
    <property type="molecule type" value="Genomic_DNA"/>
</dbReference>
<accession>A0A939QGE7</accession>
<keyword evidence="7" id="KW-0406">Ion transport</keyword>
<dbReference type="SMART" id="SM00382">
    <property type="entry name" value="AAA"/>
    <property type="match status" value="1"/>
</dbReference>
<sequence length="236" mass="25350">MVADTRTEHGLSVDGATVRYADGRRRSPHPAAVDAVTFTVARGEVVGLLGPSGCGKSTLLRAIAGLEPLVSGTVRWAGDDLASVPPHRRSFGLVFQDGQLFVHRSVAENIAYGLRVQRVPRAEREARVTALLELVGLPGAAERSVTELSGGERQRVALARSLAPQPRLLLLDEPLSALDRALRDRLADDLAAMLRGTGTTAILVTHDETEARTVADRVIRMEQGRLVTWDAPEDAS</sequence>
<dbReference type="InterPro" id="IPR017871">
    <property type="entry name" value="ABC_transporter-like_CS"/>
</dbReference>
<keyword evidence="1" id="KW-0813">Transport</keyword>
<dbReference type="PANTHER" id="PTHR42781">
    <property type="entry name" value="SPERMIDINE/PUTRESCINE IMPORT ATP-BINDING PROTEIN POTA"/>
    <property type="match status" value="1"/>
</dbReference>
<dbReference type="PANTHER" id="PTHR42781:SF4">
    <property type="entry name" value="SPERMIDINE_PUTRESCINE IMPORT ATP-BINDING PROTEIN POTA"/>
    <property type="match status" value="1"/>
</dbReference>
<evidence type="ECO:0000313" key="10">
    <source>
        <dbReference type="EMBL" id="MBO2990385.1"/>
    </source>
</evidence>
<organism evidence="10 11">
    <name type="scientific">Leucobacter tardus</name>
    <dbReference type="NCBI Taxonomy" id="501483"/>
    <lineage>
        <taxon>Bacteria</taxon>
        <taxon>Bacillati</taxon>
        <taxon>Actinomycetota</taxon>
        <taxon>Actinomycetes</taxon>
        <taxon>Micrococcales</taxon>
        <taxon>Microbacteriaceae</taxon>
        <taxon>Leucobacter</taxon>
    </lineage>
</organism>
<comment type="caution">
    <text evidence="10">The sequence shown here is derived from an EMBL/GenBank/DDBJ whole genome shotgun (WGS) entry which is preliminary data.</text>
</comment>
<dbReference type="GO" id="GO:0016887">
    <property type="term" value="F:ATP hydrolysis activity"/>
    <property type="evidence" value="ECO:0007669"/>
    <property type="project" value="InterPro"/>
</dbReference>
<dbReference type="InterPro" id="IPR003439">
    <property type="entry name" value="ABC_transporter-like_ATP-bd"/>
</dbReference>
<evidence type="ECO:0000256" key="4">
    <source>
        <dbReference type="ARBA" id="ARBA00022741"/>
    </source>
</evidence>
<keyword evidence="2" id="KW-1003">Cell membrane</keyword>
<evidence type="ECO:0000256" key="8">
    <source>
        <dbReference type="ARBA" id="ARBA00023136"/>
    </source>
</evidence>
<gene>
    <name evidence="10" type="ORF">J4H85_10315</name>
</gene>
<evidence type="ECO:0000256" key="7">
    <source>
        <dbReference type="ARBA" id="ARBA00023065"/>
    </source>
</evidence>
<dbReference type="Gene3D" id="3.40.50.300">
    <property type="entry name" value="P-loop containing nucleotide triphosphate hydrolases"/>
    <property type="match status" value="1"/>
</dbReference>
<keyword evidence="5 10" id="KW-0067">ATP-binding</keyword>
<evidence type="ECO:0000256" key="5">
    <source>
        <dbReference type="ARBA" id="ARBA00022840"/>
    </source>
</evidence>
<keyword evidence="4" id="KW-0547">Nucleotide-binding</keyword>
<reference evidence="10" key="1">
    <citation type="submission" date="2021-03" db="EMBL/GenBank/DDBJ databases">
        <title>Leucobacter chromiisoli sp. nov., isolated from chromium-containing soil of chemical plant.</title>
        <authorList>
            <person name="Xu Z."/>
        </authorList>
    </citation>
    <scope>NUCLEOTIDE SEQUENCE</scope>
    <source>
        <strain evidence="10">K 70/01</strain>
    </source>
</reference>
<keyword evidence="3" id="KW-0410">Iron transport</keyword>
<evidence type="ECO:0000313" key="11">
    <source>
        <dbReference type="Proteomes" id="UP000668403"/>
    </source>
</evidence>
<keyword evidence="11" id="KW-1185">Reference proteome</keyword>
<dbReference type="Pfam" id="PF00005">
    <property type="entry name" value="ABC_tran"/>
    <property type="match status" value="1"/>
</dbReference>
<protein>
    <submittedName>
        <fullName evidence="10">ABC transporter ATP-binding protein</fullName>
    </submittedName>
</protein>
<name>A0A939QGE7_9MICO</name>
<proteinExistence type="predicted"/>
<dbReference type="AlphaFoldDB" id="A0A939QGE7"/>